<dbReference type="EMBL" id="AAKSZQ010000005">
    <property type="protein sequence ID" value="ECV1059182.1"/>
    <property type="molecule type" value="Genomic_DNA"/>
</dbReference>
<reference evidence="2" key="1">
    <citation type="submission" date="2019-09" db="EMBL/GenBank/DDBJ databases">
        <authorList>
            <consortium name="GenomeTrakr network: Whole genome sequencing for foodborne pathogen traceback"/>
        </authorList>
    </citation>
    <scope>NUCLEOTIDE SEQUENCE</scope>
    <source>
        <strain evidence="3">TTU_583</strain>
        <strain evidence="2">TTU_586</strain>
    </source>
</reference>
<keyword evidence="1" id="KW-0175">Coiled coil</keyword>
<organism evidence="2">
    <name type="scientific">Campylobacter jejuni</name>
    <dbReference type="NCBI Taxonomy" id="197"/>
    <lineage>
        <taxon>Bacteria</taxon>
        <taxon>Pseudomonadati</taxon>
        <taxon>Campylobacterota</taxon>
        <taxon>Epsilonproteobacteria</taxon>
        <taxon>Campylobacterales</taxon>
        <taxon>Campylobacteraceae</taxon>
        <taxon>Campylobacter</taxon>
    </lineage>
</organism>
<dbReference type="AlphaFoldDB" id="A0A6C7UT51"/>
<dbReference type="EMBL" id="AAKUWM010000006">
    <property type="protein sequence ID" value="ECV9657240.1"/>
    <property type="molecule type" value="Genomic_DNA"/>
</dbReference>
<name>A0A6C7UT51_CAMJU</name>
<comment type="caution">
    <text evidence="2">The sequence shown here is derived from an EMBL/GenBank/DDBJ whole genome shotgun (WGS) entry which is preliminary data.</text>
</comment>
<gene>
    <name evidence="3" type="ORF">F2N06_04345</name>
    <name evidence="2" type="ORF">F2N15_03125</name>
</gene>
<proteinExistence type="predicted"/>
<dbReference type="GO" id="GO:0016740">
    <property type="term" value="F:transferase activity"/>
    <property type="evidence" value="ECO:0007669"/>
    <property type="project" value="UniProtKB-KW"/>
</dbReference>
<feature type="coiled-coil region" evidence="1">
    <location>
        <begin position="105"/>
        <end position="147"/>
    </location>
</feature>
<sequence>MVPININNFVIDNETYLQRVFDNTIEKLEPVFNIDIVDKDANLGLIALLLIKDNSYLEDQKIDYDENFKLSSKYDFAYILDFLIEGKNFIEDYNKRQDSTKLTPLQKQIQEKDKFINSLAQERQKTEQDYKTQIQVLNNKKNELQNKLKSPQIKKVNLELLILEQDLKIKKLEELKLKKDLGAKFIKNITINIQYPNSAVARIRNHLAYKLGQVLIINSKSILGYIRMPFILSFIKEQHKTGQVKFEKTLKENSNLALPPLESYADYKEALKEKECFTYKLGEALIKAHKNWYKGGYLKFYFKDVPRLKKKLKK</sequence>
<evidence type="ECO:0000313" key="3">
    <source>
        <dbReference type="EMBL" id="ECV9657240.1"/>
    </source>
</evidence>
<evidence type="ECO:0000313" key="2">
    <source>
        <dbReference type="EMBL" id="ECV1059182.1"/>
    </source>
</evidence>
<evidence type="ECO:0000256" key="1">
    <source>
        <dbReference type="SAM" id="Coils"/>
    </source>
</evidence>
<protein>
    <submittedName>
        <fullName evidence="2">Sugar transferase</fullName>
    </submittedName>
</protein>
<keyword evidence="2" id="KW-0808">Transferase</keyword>
<accession>A0A6C7UT51</accession>